<feature type="compositionally biased region" description="Pro residues" evidence="1">
    <location>
        <begin position="636"/>
        <end position="647"/>
    </location>
</feature>
<feature type="compositionally biased region" description="Basic and acidic residues" evidence="1">
    <location>
        <begin position="867"/>
        <end position="879"/>
    </location>
</feature>
<protein>
    <submittedName>
        <fullName evidence="2">Uncharacterized protein</fullName>
    </submittedName>
</protein>
<feature type="compositionally biased region" description="Basic and acidic residues" evidence="1">
    <location>
        <begin position="236"/>
        <end position="267"/>
    </location>
</feature>
<name>K0TCS5_THAOC</name>
<feature type="region of interest" description="Disordered" evidence="1">
    <location>
        <begin position="712"/>
        <end position="731"/>
    </location>
</feature>
<evidence type="ECO:0000313" key="2">
    <source>
        <dbReference type="EMBL" id="EJK75190.1"/>
    </source>
</evidence>
<feature type="compositionally biased region" description="Basic and acidic residues" evidence="1">
    <location>
        <begin position="542"/>
        <end position="559"/>
    </location>
</feature>
<feature type="region of interest" description="Disordered" evidence="1">
    <location>
        <begin position="542"/>
        <end position="699"/>
    </location>
</feature>
<feature type="compositionally biased region" description="Basic and acidic residues" evidence="1">
    <location>
        <begin position="169"/>
        <end position="184"/>
    </location>
</feature>
<feature type="region of interest" description="Disordered" evidence="1">
    <location>
        <begin position="856"/>
        <end position="879"/>
    </location>
</feature>
<dbReference type="OMA" id="GQACHRR"/>
<dbReference type="GO" id="GO:0006887">
    <property type="term" value="P:exocytosis"/>
    <property type="evidence" value="ECO:0007669"/>
    <property type="project" value="TreeGrafter"/>
</dbReference>
<dbReference type="GO" id="GO:0005886">
    <property type="term" value="C:plasma membrane"/>
    <property type="evidence" value="ECO:0007669"/>
    <property type="project" value="TreeGrafter"/>
</dbReference>
<feature type="compositionally biased region" description="Basic and acidic residues" evidence="1">
    <location>
        <begin position="674"/>
        <end position="699"/>
    </location>
</feature>
<dbReference type="AlphaFoldDB" id="K0TCS5"/>
<feature type="compositionally biased region" description="Low complexity" evidence="1">
    <location>
        <begin position="856"/>
        <end position="866"/>
    </location>
</feature>
<feature type="region of interest" description="Disordered" evidence="1">
    <location>
        <begin position="20"/>
        <end position="66"/>
    </location>
</feature>
<dbReference type="PANTHER" id="PTHR16092">
    <property type="entry name" value="SEC3/SYNTAXIN-RELATED"/>
    <property type="match status" value="1"/>
</dbReference>
<dbReference type="EMBL" id="AGNL01003083">
    <property type="protein sequence ID" value="EJK75190.1"/>
    <property type="molecule type" value="Genomic_DNA"/>
</dbReference>
<feature type="compositionally biased region" description="Basic and acidic residues" evidence="1">
    <location>
        <begin position="47"/>
        <end position="66"/>
    </location>
</feature>
<organism evidence="2 3">
    <name type="scientific">Thalassiosira oceanica</name>
    <name type="common">Marine diatom</name>
    <dbReference type="NCBI Taxonomy" id="159749"/>
    <lineage>
        <taxon>Eukaryota</taxon>
        <taxon>Sar</taxon>
        <taxon>Stramenopiles</taxon>
        <taxon>Ochrophyta</taxon>
        <taxon>Bacillariophyta</taxon>
        <taxon>Coscinodiscophyceae</taxon>
        <taxon>Thalassiosirophycidae</taxon>
        <taxon>Thalassiosirales</taxon>
        <taxon>Thalassiosiraceae</taxon>
        <taxon>Thalassiosira</taxon>
    </lineage>
</organism>
<feature type="compositionally biased region" description="Basic residues" evidence="1">
    <location>
        <begin position="397"/>
        <end position="408"/>
    </location>
</feature>
<feature type="compositionally biased region" description="Basic and acidic residues" evidence="1">
    <location>
        <begin position="442"/>
        <end position="488"/>
    </location>
</feature>
<dbReference type="eggNOG" id="ENOG502SEEC">
    <property type="taxonomic scope" value="Eukaryota"/>
</dbReference>
<dbReference type="GO" id="GO:0000145">
    <property type="term" value="C:exocyst"/>
    <property type="evidence" value="ECO:0007669"/>
    <property type="project" value="TreeGrafter"/>
</dbReference>
<keyword evidence="3" id="KW-1185">Reference proteome</keyword>
<feature type="non-terminal residue" evidence="2">
    <location>
        <position position="1"/>
    </location>
</feature>
<dbReference type="GO" id="GO:0006893">
    <property type="term" value="P:Golgi to plasma membrane transport"/>
    <property type="evidence" value="ECO:0007669"/>
    <property type="project" value="TreeGrafter"/>
</dbReference>
<gene>
    <name evidence="2" type="ORF">THAOC_03095</name>
</gene>
<feature type="compositionally biased region" description="Basic and acidic residues" evidence="1">
    <location>
        <begin position="409"/>
        <end position="433"/>
    </location>
</feature>
<feature type="region of interest" description="Disordered" evidence="1">
    <location>
        <begin position="153"/>
        <end position="503"/>
    </location>
</feature>
<dbReference type="GO" id="GO:0005546">
    <property type="term" value="F:phosphatidylinositol-4,5-bisphosphate binding"/>
    <property type="evidence" value="ECO:0007669"/>
    <property type="project" value="TreeGrafter"/>
</dbReference>
<evidence type="ECO:0000313" key="3">
    <source>
        <dbReference type="Proteomes" id="UP000266841"/>
    </source>
</evidence>
<comment type="caution">
    <text evidence="2">The sequence shown here is derived from an EMBL/GenBank/DDBJ whole genome shotgun (WGS) entry which is preliminary data.</text>
</comment>
<sequence>YISTVNGFLADSPVLCSLLDRQSGRDRGPRSGRDGDRPDGGGEDAGVGERADGDGDEAGGKGKGDDAMDGMAYDMMMGNYNRVALFANDEEKSDAADVLNAARWRQEEHTADGLAVADASATADSLVRALQQRMKDLEKETCRRLISWEDEKHHSALGGGLRPPAGPRGEGRGRDGPGRRHEPQRPLPYARGTRRRAREHGELDRRPGRPGQACHRRVPRHRGGEPHARAAVGVVREPRERDAQAPRRTRPPDEPHEGPPRPRERHPVRPVRVRRRRRVRGRRRAHPPGGTRAQGGDRRGRGAGGHTPQGGERHGPHAQRDVEQLLRQPGEARRDGHGAAREGRLLGTRRGDREGGHAHVHREEDTRVPEALPGLPPRLHQDHRGPRPPPAGDPSRRPRRVLRARRRGDHVEAPDEVVLREPARPDVREDRGRQQAQRHGHTGQDERERHARPGRLHAREPEAPERRGRDDEAGEGRGHRGRPERDAAAYRARGLLHGRPLRPELEARRRAAEEAKLRGRQKERRQLLAVLQVLHIPHLRDRVRGRRRGEEGEGGRDAVPRGVDPPQRGHGRVHRQEQEGRGPLPLARLRPCYDTGPPEEGRQAVGHLGRGADQVDQDEPRGADERKEGGGLLEHLPPPQLPRPRPALLPGRQAEGLLAQPRQDQGRVLLPPEDGVRPLREPQRVRRAGDDGPAVRRQRHEDGEQLLLHAEHEAARRGDDGPVPEADHGGERHLQTEHGRLPWMDDQALFSNISRIRKEVGDADVPIHVPRAQFVRTLQKESSREIMREKIGVVYARMEKHLSESGGLLPVAWKALVKVLYEWFGRWEKLSTSCYKFILEPSAIDVVRIAKSASGSSSTKKTSARTSDMKSERHNFVSI</sequence>
<reference evidence="2 3" key="1">
    <citation type="journal article" date="2012" name="Genome Biol.">
        <title>Genome and low-iron response of an oceanic diatom adapted to chronic iron limitation.</title>
        <authorList>
            <person name="Lommer M."/>
            <person name="Specht M."/>
            <person name="Roy A.S."/>
            <person name="Kraemer L."/>
            <person name="Andreson R."/>
            <person name="Gutowska M.A."/>
            <person name="Wolf J."/>
            <person name="Bergner S.V."/>
            <person name="Schilhabel M.B."/>
            <person name="Klostermeier U.C."/>
            <person name="Beiko R.G."/>
            <person name="Rosenstiel P."/>
            <person name="Hippler M."/>
            <person name="Laroche J."/>
        </authorList>
    </citation>
    <scope>NUCLEOTIDE SEQUENCE [LARGE SCALE GENOMIC DNA]</scope>
    <source>
        <strain evidence="2 3">CCMP1005</strain>
    </source>
</reference>
<proteinExistence type="predicted"/>
<evidence type="ECO:0000256" key="1">
    <source>
        <dbReference type="SAM" id="MobiDB-lite"/>
    </source>
</evidence>
<dbReference type="OrthoDB" id="27109at2759"/>
<feature type="compositionally biased region" description="Basic and acidic residues" evidence="1">
    <location>
        <begin position="311"/>
        <end position="368"/>
    </location>
</feature>
<dbReference type="PANTHER" id="PTHR16092:SF14">
    <property type="entry name" value="EXOCYST COMPLEX COMPONENT 1 ISOFORM X1"/>
    <property type="match status" value="1"/>
</dbReference>
<feature type="compositionally biased region" description="Basic and acidic residues" evidence="1">
    <location>
        <begin position="618"/>
        <end position="629"/>
    </location>
</feature>
<feature type="compositionally biased region" description="Basic residues" evidence="1">
    <location>
        <begin position="268"/>
        <end position="286"/>
    </location>
</feature>
<accession>K0TCS5</accession>
<feature type="compositionally biased region" description="Basic and acidic residues" evidence="1">
    <location>
        <begin position="22"/>
        <end position="40"/>
    </location>
</feature>
<dbReference type="Proteomes" id="UP000266841">
    <property type="component" value="Unassembled WGS sequence"/>
</dbReference>